<dbReference type="GO" id="GO:0005789">
    <property type="term" value="C:endoplasmic reticulum membrane"/>
    <property type="evidence" value="ECO:0007669"/>
    <property type="project" value="TreeGrafter"/>
</dbReference>
<dbReference type="Proteomes" id="UP000011518">
    <property type="component" value="Unassembled WGS sequence"/>
</dbReference>
<feature type="region of interest" description="Disordered" evidence="10">
    <location>
        <begin position="363"/>
        <end position="397"/>
    </location>
</feature>
<dbReference type="InterPro" id="IPR001580">
    <property type="entry name" value="Calret/calnex"/>
</dbReference>
<dbReference type="InterPro" id="IPR018124">
    <property type="entry name" value="Calret/calnex_CS"/>
</dbReference>
<organism evidence="11 12">
    <name type="scientific">Tupaia chinensis</name>
    <name type="common">Chinese tree shrew</name>
    <name type="synonym">Tupaia belangeri chinensis</name>
    <dbReference type="NCBI Taxonomy" id="246437"/>
    <lineage>
        <taxon>Eukaryota</taxon>
        <taxon>Metazoa</taxon>
        <taxon>Chordata</taxon>
        <taxon>Craniata</taxon>
        <taxon>Vertebrata</taxon>
        <taxon>Euteleostomi</taxon>
        <taxon>Mammalia</taxon>
        <taxon>Eutheria</taxon>
        <taxon>Euarchontoglires</taxon>
        <taxon>Scandentia</taxon>
        <taxon>Tupaiidae</taxon>
        <taxon>Tupaia</taxon>
    </lineage>
</organism>
<feature type="chain" id="PRO_5003999780" evidence="9">
    <location>
        <begin position="20"/>
        <end position="397"/>
    </location>
</feature>
<protein>
    <submittedName>
        <fullName evidence="11">Calreticulin-3</fullName>
    </submittedName>
</protein>
<dbReference type="STRING" id="246437.L9KWB5"/>
<dbReference type="SUPFAM" id="SSF49899">
    <property type="entry name" value="Concanavalin A-like lectins/glucanases"/>
    <property type="match status" value="2"/>
</dbReference>
<name>L9KWB5_TUPCH</name>
<keyword evidence="3 9" id="KW-0732">Signal</keyword>
<evidence type="ECO:0000256" key="10">
    <source>
        <dbReference type="SAM" id="MobiDB-lite"/>
    </source>
</evidence>
<reference evidence="12" key="2">
    <citation type="journal article" date="2013" name="Nat. Commun.">
        <title>Genome of the Chinese tree shrew.</title>
        <authorList>
            <person name="Fan Y."/>
            <person name="Huang Z.Y."/>
            <person name="Cao C.C."/>
            <person name="Chen C.S."/>
            <person name="Chen Y.X."/>
            <person name="Fan D.D."/>
            <person name="He J."/>
            <person name="Hou H.L."/>
            <person name="Hu L."/>
            <person name="Hu X.T."/>
            <person name="Jiang X.T."/>
            <person name="Lai R."/>
            <person name="Lang Y.S."/>
            <person name="Liang B."/>
            <person name="Liao S.G."/>
            <person name="Mu D."/>
            <person name="Ma Y.Y."/>
            <person name="Niu Y.Y."/>
            <person name="Sun X.Q."/>
            <person name="Xia J.Q."/>
            <person name="Xiao J."/>
            <person name="Xiong Z.Q."/>
            <person name="Xu L."/>
            <person name="Yang L."/>
            <person name="Zhang Y."/>
            <person name="Zhao W."/>
            <person name="Zhao X.D."/>
            <person name="Zheng Y.T."/>
            <person name="Zhou J.M."/>
            <person name="Zhu Y.B."/>
            <person name="Zhang G.J."/>
            <person name="Wang J."/>
            <person name="Yao Y.G."/>
        </authorList>
    </citation>
    <scope>NUCLEOTIDE SEQUENCE [LARGE SCALE GENOMIC DNA]</scope>
</reference>
<dbReference type="PANTHER" id="PTHR11073">
    <property type="entry name" value="CALRETICULIN AND CALNEXIN"/>
    <property type="match status" value="1"/>
</dbReference>
<comment type="similarity">
    <text evidence="2 9">Belongs to the calreticulin family.</text>
</comment>
<dbReference type="InterPro" id="IPR009033">
    <property type="entry name" value="Calreticulin/calnexin_P_dom_sf"/>
</dbReference>
<dbReference type="GO" id="GO:0036503">
    <property type="term" value="P:ERAD pathway"/>
    <property type="evidence" value="ECO:0007669"/>
    <property type="project" value="TreeGrafter"/>
</dbReference>
<dbReference type="PANTHER" id="PTHR11073:SF3">
    <property type="entry name" value="CALRETICULIN-3"/>
    <property type="match status" value="1"/>
</dbReference>
<keyword evidence="12" id="KW-1185">Reference proteome</keyword>
<dbReference type="PROSITE" id="PS00804">
    <property type="entry name" value="CALRETICULIN_2"/>
    <property type="match status" value="1"/>
</dbReference>
<dbReference type="GO" id="GO:0051082">
    <property type="term" value="F:unfolded protein binding"/>
    <property type="evidence" value="ECO:0007669"/>
    <property type="project" value="InterPro"/>
</dbReference>
<dbReference type="FunCoup" id="L9KWB5">
    <property type="interactions" value="163"/>
</dbReference>
<dbReference type="InterPro" id="IPR013320">
    <property type="entry name" value="ConA-like_dom_sf"/>
</dbReference>
<evidence type="ECO:0000256" key="7">
    <source>
        <dbReference type="ARBA" id="ARBA00023186"/>
    </source>
</evidence>
<dbReference type="PROSITE" id="PS00803">
    <property type="entry name" value="CALRETICULIN_1"/>
    <property type="match status" value="1"/>
</dbReference>
<dbReference type="PRINTS" id="PR00626">
    <property type="entry name" value="CALRETICULIN"/>
</dbReference>
<dbReference type="SUPFAM" id="SSF63887">
    <property type="entry name" value="P-domain of calnexin/calreticulin"/>
    <property type="match status" value="1"/>
</dbReference>
<dbReference type="GO" id="GO:0006457">
    <property type="term" value="P:protein folding"/>
    <property type="evidence" value="ECO:0007669"/>
    <property type="project" value="InterPro"/>
</dbReference>
<evidence type="ECO:0000256" key="1">
    <source>
        <dbReference type="ARBA" id="ARBA00004319"/>
    </source>
</evidence>
<dbReference type="InParanoid" id="L9KWB5"/>
<evidence type="ECO:0000256" key="5">
    <source>
        <dbReference type="ARBA" id="ARBA00022824"/>
    </source>
</evidence>
<evidence type="ECO:0000256" key="3">
    <source>
        <dbReference type="ARBA" id="ARBA00022729"/>
    </source>
</evidence>
<dbReference type="GO" id="GO:0005788">
    <property type="term" value="C:endoplasmic reticulum lumen"/>
    <property type="evidence" value="ECO:0007669"/>
    <property type="project" value="UniProtKB-SubCell"/>
</dbReference>
<comment type="subcellular location">
    <subcellularLocation>
        <location evidence="1">Endoplasmic reticulum lumen</location>
    </subcellularLocation>
</comment>
<evidence type="ECO:0000256" key="2">
    <source>
        <dbReference type="ARBA" id="ARBA00010983"/>
    </source>
</evidence>
<dbReference type="EMBL" id="KB320624">
    <property type="protein sequence ID" value="ELW67091.1"/>
    <property type="molecule type" value="Genomic_DNA"/>
</dbReference>
<keyword evidence="7 9" id="KW-0143">Chaperone</keyword>
<dbReference type="GO" id="GO:0005509">
    <property type="term" value="F:calcium ion binding"/>
    <property type="evidence" value="ECO:0007669"/>
    <property type="project" value="InterPro"/>
</dbReference>
<dbReference type="FunFam" id="2.60.120.200:FF:000122">
    <property type="entry name" value="Calreticulin 3"/>
    <property type="match status" value="1"/>
</dbReference>
<keyword evidence="6 8" id="KW-1015">Disulfide bond</keyword>
<evidence type="ECO:0000256" key="6">
    <source>
        <dbReference type="ARBA" id="ARBA00023157"/>
    </source>
</evidence>
<keyword evidence="4" id="KW-0677">Repeat</keyword>
<accession>L9KWB5</accession>
<dbReference type="Pfam" id="PF00262">
    <property type="entry name" value="Calreticulin"/>
    <property type="match status" value="1"/>
</dbReference>
<proteinExistence type="inferred from homology"/>
<evidence type="ECO:0000313" key="11">
    <source>
        <dbReference type="EMBL" id="ELW67091.1"/>
    </source>
</evidence>
<evidence type="ECO:0000313" key="12">
    <source>
        <dbReference type="Proteomes" id="UP000011518"/>
    </source>
</evidence>
<feature type="signal peptide" evidence="9">
    <location>
        <begin position="1"/>
        <end position="19"/>
    </location>
</feature>
<dbReference type="Gene3D" id="2.60.120.200">
    <property type="match status" value="3"/>
</dbReference>
<evidence type="ECO:0000256" key="9">
    <source>
        <dbReference type="RuleBase" id="RU362126"/>
    </source>
</evidence>
<feature type="disulfide bond" evidence="8">
    <location>
        <begin position="87"/>
        <end position="119"/>
    </location>
</feature>
<evidence type="ECO:0000256" key="8">
    <source>
        <dbReference type="PIRSR" id="PIRSR601580-3"/>
    </source>
</evidence>
<sequence>MARARVALLWVCVMRLALATVYFQEEFLDGERWRNRWVQSTNDSQFGHFRLSSGKFYGHKEKDKGSCRIGKTLVLQYTVKHEQKMDCGGGYVKVFPADLDQKNLNGKSPYYIMFGPDICGFDIKKVHVILHFKNQYHENKKSIRCKVDGFTHLYTLILRPDLSYEVKVDGQGIESGNIEYDWNLMSLKKTEKSSADSKPWDQANDKAQVDGFTHLYTLILRPDLSYEVKVDGQGIESGNIEYDWNLMSLKKTEKSSADSKPWDQANDKAQDWEKHFLDASASKPSDWNSELDGDWQAPLLQKPPYQDGLKAEGIDKDIWLHQKMKSTSYLPQYDLSEFENIGAIGLELWQGPEREMDAIQAKEEVKRAREEEEEEVMAGRFPGHENPFSRFHRRDEL</sequence>
<reference evidence="12" key="1">
    <citation type="submission" date="2012-07" db="EMBL/GenBank/DDBJ databases">
        <title>Genome of the Chinese tree shrew, a rising model animal genetically related to primates.</title>
        <authorList>
            <person name="Zhang G."/>
            <person name="Fan Y."/>
            <person name="Yao Y."/>
            <person name="Huang Z."/>
        </authorList>
    </citation>
    <scope>NUCLEOTIDE SEQUENCE [LARGE SCALE GENOMIC DNA]</scope>
</reference>
<evidence type="ECO:0000256" key="4">
    <source>
        <dbReference type="ARBA" id="ARBA00022737"/>
    </source>
</evidence>
<keyword evidence="5 9" id="KW-0256">Endoplasmic reticulum</keyword>
<gene>
    <name evidence="11" type="ORF">TREES_T100006414</name>
</gene>
<dbReference type="AlphaFoldDB" id="L9KWB5"/>